<dbReference type="InterPro" id="IPR049551">
    <property type="entry name" value="PKS_DH_C"/>
</dbReference>
<evidence type="ECO:0000313" key="6">
    <source>
        <dbReference type="EMBL" id="KAE8153304.1"/>
    </source>
</evidence>
<keyword evidence="1" id="KW-0596">Phosphopantetheine</keyword>
<sequence length="1030" mass="115478">MADAGYAYTGPFRGILSALRQGDKVSSYVRAPSSSSVIHPATLDMSFQTIFMVPSIAHKSGQSGVYLPTSIQRVRVDLDGCQQLKSQERVLRALSTMTGHSPSGLSGDRVYRLLKQQCSKTVTYIFKQFAIMERAIQNAEIPELMERLSFYYLRRLRESIQEDDEPRLKWHHQCLLKYIDEMLHLVSKEQHPTVKKEWLDDQLDMLMDLSQPLPHVTEPESVHRMGKAMPSIVRGEIDTLSVLVEDDLLGRIYKGLLGGWQLSPYAGDVLRQLSHKNPHMEILEVGAGTGATTGAILNAIQSSFRSYTFTDISTAFFDKAKESLPTYGENIIFQTLDIGVNAEEQGFRRHSYDLVVAANVLHSTPDLATSLKNVRSLIKNGGYLILIEVTSNRVWPTLTFGGLPGWWCGLSGTDIVVRDSEDPSTHFLSLIVSQAINEDVIILREPLQCPQPLPLNETSILIGGRTKQSLKIVLNVQQHLQSFVSRIVQLDGIGDLQKEDVSKKATILCLTDIDEPFLRSSNADKFYILQGLFNNYRNILWVAQGAYHNSPHSIMLIAMGRALRFEIPDLRLQFLDIASLSESVVDMRDISTVLLRFMRGKNTNIQENNAFYRDEPELMLTDGKVLIPRVMPECRLSNRLNSINRQIFEEYFGGGVLFERIILAENSTLQRIGNSSPDPDRGKGMVTIEVTYSSFHSIRIGGQYLFLCVGQVADTSESVIALSDTNGFTVDVPGGLTLPCLVPSTERKVFLHSVMTYLVCRQILQFAMFNGTVCIHQPDQYTLTLLKTLAVHDNITVLFTTTTRDSLAQCNDWITIPSYSTQHSILRKLPSDLGAFVDMSEPGDNGNGDHIANCLPSRCIRLCTDLLLGRKASCYPKASLDRIRNLFKEAYQYWGRDEHDTVNISQLVTMEADDIIEGHPMRSLVIWPRERPVQVTVQPIHTNRLFCSTKTYLLAGLTGELGQSLCHWMVESGARYLVFCSRNPNIPSCVLESLKARGVTARVYSTDVTSEMSVHDLYELVSSTMPMVGV</sequence>
<dbReference type="Pfam" id="PF14765">
    <property type="entry name" value="PS-DH"/>
    <property type="match status" value="1"/>
</dbReference>
<dbReference type="GO" id="GO:0006633">
    <property type="term" value="P:fatty acid biosynthetic process"/>
    <property type="evidence" value="ECO:0007669"/>
    <property type="project" value="TreeGrafter"/>
</dbReference>
<keyword evidence="7" id="KW-1185">Reference proteome</keyword>
<feature type="region of interest" description="N-terminal hotdog fold" evidence="4">
    <location>
        <position position="1"/>
    </location>
</feature>
<dbReference type="SUPFAM" id="SSF53335">
    <property type="entry name" value="S-adenosyl-L-methionine-dependent methyltransferases"/>
    <property type="match status" value="1"/>
</dbReference>
<dbReference type="InterPro" id="IPR013968">
    <property type="entry name" value="PKS_KR"/>
</dbReference>
<dbReference type="PANTHER" id="PTHR43775">
    <property type="entry name" value="FATTY ACID SYNTHASE"/>
    <property type="match status" value="1"/>
</dbReference>
<dbReference type="PROSITE" id="PS52019">
    <property type="entry name" value="PKS_MFAS_DH"/>
    <property type="match status" value="1"/>
</dbReference>
<reference evidence="6 7" key="1">
    <citation type="submission" date="2019-04" db="EMBL/GenBank/DDBJ databases">
        <title>Friends and foes A comparative genomics study of 23 Aspergillus species from section Flavi.</title>
        <authorList>
            <consortium name="DOE Joint Genome Institute"/>
            <person name="Kjaerbolling I."/>
            <person name="Vesth T."/>
            <person name="Frisvad J.C."/>
            <person name="Nybo J.L."/>
            <person name="Theobald S."/>
            <person name="Kildgaard S."/>
            <person name="Isbrandt T."/>
            <person name="Kuo A."/>
            <person name="Sato A."/>
            <person name="Lyhne E.K."/>
            <person name="Kogle M.E."/>
            <person name="Wiebenga A."/>
            <person name="Kun R.S."/>
            <person name="Lubbers R.J."/>
            <person name="Makela M.R."/>
            <person name="Barry K."/>
            <person name="Chovatia M."/>
            <person name="Clum A."/>
            <person name="Daum C."/>
            <person name="Haridas S."/>
            <person name="He G."/>
            <person name="LaButti K."/>
            <person name="Lipzen A."/>
            <person name="Mondo S."/>
            <person name="Riley R."/>
            <person name="Salamov A."/>
            <person name="Simmons B.A."/>
            <person name="Magnuson J.K."/>
            <person name="Henrissat B."/>
            <person name="Mortensen U.H."/>
            <person name="Larsen T.O."/>
            <person name="Devries R.P."/>
            <person name="Grigoriev I.V."/>
            <person name="Machida M."/>
            <person name="Baker S.E."/>
            <person name="Andersen M.R."/>
        </authorList>
    </citation>
    <scope>NUCLEOTIDE SEQUENCE [LARGE SCALE GENOMIC DNA]</scope>
    <source>
        <strain evidence="6 7">IBT 18842</strain>
    </source>
</reference>
<dbReference type="EMBL" id="ML742041">
    <property type="protein sequence ID" value="KAE8153304.1"/>
    <property type="molecule type" value="Genomic_DNA"/>
</dbReference>
<evidence type="ECO:0000256" key="1">
    <source>
        <dbReference type="ARBA" id="ARBA00022450"/>
    </source>
</evidence>
<gene>
    <name evidence="6" type="ORF">BDV25DRAFT_137060</name>
</gene>
<name>A0A5N6U407_ASPAV</name>
<dbReference type="PANTHER" id="PTHR43775:SF20">
    <property type="entry name" value="HYBRID PKS-NRPS SYNTHETASE APDA"/>
    <property type="match status" value="1"/>
</dbReference>
<dbReference type="SUPFAM" id="SSF51735">
    <property type="entry name" value="NAD(P)-binding Rossmann-fold domains"/>
    <property type="match status" value="1"/>
</dbReference>
<dbReference type="InterPro" id="IPR036291">
    <property type="entry name" value="NAD(P)-bd_dom_sf"/>
</dbReference>
<dbReference type="InterPro" id="IPR042104">
    <property type="entry name" value="PKS_dehydratase_sf"/>
</dbReference>
<feature type="region of interest" description="C-terminal hotdog fold" evidence="4">
    <location>
        <begin position="1"/>
        <end position="140"/>
    </location>
</feature>
<protein>
    <recommendedName>
        <fullName evidence="5">PKS/mFAS DH domain-containing protein</fullName>
    </recommendedName>
</protein>
<evidence type="ECO:0000256" key="4">
    <source>
        <dbReference type="PROSITE-ProRule" id="PRU01363"/>
    </source>
</evidence>
<accession>A0A5N6U407</accession>
<keyword evidence="2" id="KW-0597">Phosphoprotein</keyword>
<dbReference type="InterPro" id="IPR013217">
    <property type="entry name" value="Methyltransf_12"/>
</dbReference>
<feature type="domain" description="PKS/mFAS DH" evidence="5">
    <location>
        <begin position="1"/>
        <end position="140"/>
    </location>
</feature>
<dbReference type="GO" id="GO:0044550">
    <property type="term" value="P:secondary metabolite biosynthetic process"/>
    <property type="evidence" value="ECO:0007669"/>
    <property type="project" value="TreeGrafter"/>
</dbReference>
<comment type="caution">
    <text evidence="4">Lacks conserved residue(s) required for the propagation of feature annotation.</text>
</comment>
<dbReference type="Pfam" id="PF08242">
    <property type="entry name" value="Methyltransf_12"/>
    <property type="match status" value="1"/>
</dbReference>
<dbReference type="AlphaFoldDB" id="A0A5N6U407"/>
<dbReference type="InterPro" id="IPR029063">
    <property type="entry name" value="SAM-dependent_MTases_sf"/>
</dbReference>
<dbReference type="InterPro" id="IPR049900">
    <property type="entry name" value="PKS_mFAS_DH"/>
</dbReference>
<dbReference type="InterPro" id="IPR050091">
    <property type="entry name" value="PKS_NRPS_Biosynth_Enz"/>
</dbReference>
<evidence type="ECO:0000259" key="5">
    <source>
        <dbReference type="PROSITE" id="PS52019"/>
    </source>
</evidence>
<organism evidence="6 7">
    <name type="scientific">Aspergillus avenaceus</name>
    <dbReference type="NCBI Taxonomy" id="36643"/>
    <lineage>
        <taxon>Eukaryota</taxon>
        <taxon>Fungi</taxon>
        <taxon>Dikarya</taxon>
        <taxon>Ascomycota</taxon>
        <taxon>Pezizomycotina</taxon>
        <taxon>Eurotiomycetes</taxon>
        <taxon>Eurotiomycetidae</taxon>
        <taxon>Eurotiales</taxon>
        <taxon>Aspergillaceae</taxon>
        <taxon>Aspergillus</taxon>
        <taxon>Aspergillus subgen. Circumdati</taxon>
    </lineage>
</organism>
<dbReference type="OrthoDB" id="4455258at2759"/>
<dbReference type="Proteomes" id="UP000325780">
    <property type="component" value="Unassembled WGS sequence"/>
</dbReference>
<dbReference type="GO" id="GO:0004312">
    <property type="term" value="F:fatty acid synthase activity"/>
    <property type="evidence" value="ECO:0007669"/>
    <property type="project" value="TreeGrafter"/>
</dbReference>
<dbReference type="Pfam" id="PF08659">
    <property type="entry name" value="KR"/>
    <property type="match status" value="1"/>
</dbReference>
<keyword evidence="3" id="KW-0808">Transferase</keyword>
<evidence type="ECO:0000256" key="2">
    <source>
        <dbReference type="ARBA" id="ARBA00022553"/>
    </source>
</evidence>
<dbReference type="Gene3D" id="3.10.129.110">
    <property type="entry name" value="Polyketide synthase dehydratase"/>
    <property type="match status" value="1"/>
</dbReference>
<dbReference type="Gene3D" id="3.40.50.150">
    <property type="entry name" value="Vaccinia Virus protein VP39"/>
    <property type="match status" value="1"/>
</dbReference>
<dbReference type="Gene3D" id="3.40.50.720">
    <property type="entry name" value="NAD(P)-binding Rossmann-like Domain"/>
    <property type="match status" value="1"/>
</dbReference>
<evidence type="ECO:0000313" key="7">
    <source>
        <dbReference type="Proteomes" id="UP000325780"/>
    </source>
</evidence>
<evidence type="ECO:0000256" key="3">
    <source>
        <dbReference type="ARBA" id="ARBA00022679"/>
    </source>
</evidence>
<proteinExistence type="predicted"/>